<evidence type="ECO:0000313" key="1">
    <source>
        <dbReference type="EMBL" id="MXU65488.1"/>
    </source>
</evidence>
<reference evidence="1 2" key="1">
    <citation type="submission" date="2019-12" db="EMBL/GenBank/DDBJ databases">
        <title>Strain KN286 was isolated from seawater, which was collected from Caroline Seamount in the tropical western Pacific.</title>
        <authorList>
            <person name="Wang Q."/>
        </authorList>
    </citation>
    <scope>NUCLEOTIDE SEQUENCE [LARGE SCALE GENOMIC DNA]</scope>
    <source>
        <strain evidence="1 2">KN286</strain>
    </source>
</reference>
<dbReference type="SUPFAM" id="SSF52540">
    <property type="entry name" value="P-loop containing nucleoside triphosphate hydrolases"/>
    <property type="match status" value="1"/>
</dbReference>
<dbReference type="InterPro" id="IPR027417">
    <property type="entry name" value="P-loop_NTPase"/>
</dbReference>
<dbReference type="AlphaFoldDB" id="A0A6B0TVB1"/>
<dbReference type="Gene3D" id="3.40.50.300">
    <property type="entry name" value="P-loop containing nucleotide triphosphate hydrolases"/>
    <property type="match status" value="1"/>
</dbReference>
<comment type="caution">
    <text evidence="1">The sequence shown here is derived from an EMBL/GenBank/DDBJ whole genome shotgun (WGS) entry which is preliminary data.</text>
</comment>
<accession>A0A6B0TVB1</accession>
<protein>
    <recommendedName>
        <fullName evidence="3">Sulfotransferase family protein</fullName>
    </recommendedName>
</protein>
<dbReference type="Proteomes" id="UP000436016">
    <property type="component" value="Unassembled WGS sequence"/>
</dbReference>
<evidence type="ECO:0000313" key="2">
    <source>
        <dbReference type="Proteomes" id="UP000436016"/>
    </source>
</evidence>
<dbReference type="RefSeq" id="WP_160854012.1">
    <property type="nucleotide sequence ID" value="NZ_WUWG01000003.1"/>
</dbReference>
<gene>
    <name evidence="1" type="ORF">GSH16_08505</name>
</gene>
<name>A0A6B0TVB1_9RHOB</name>
<dbReference type="EMBL" id="WUWG01000003">
    <property type="protein sequence ID" value="MXU65488.1"/>
    <property type="molecule type" value="Genomic_DNA"/>
</dbReference>
<keyword evidence="2" id="KW-1185">Reference proteome</keyword>
<organism evidence="1 2">
    <name type="scientific">Oceanomicrobium pacificus</name>
    <dbReference type="NCBI Taxonomy" id="2692916"/>
    <lineage>
        <taxon>Bacteria</taxon>
        <taxon>Pseudomonadati</taxon>
        <taxon>Pseudomonadota</taxon>
        <taxon>Alphaproteobacteria</taxon>
        <taxon>Rhodobacterales</taxon>
        <taxon>Paracoccaceae</taxon>
        <taxon>Oceanomicrobium</taxon>
    </lineage>
</organism>
<sequence>MAILKLHGERHTGTRAMLAMIRRAGQVSLPGRGPLTGARTAEQAELDAAIESHFRGSWRRLHREAAREEAAAGRSALHAWKHAAPRHDPSFAALDMRLLLTVRDPYAWLWSLYRRPYHMAGPPARSLIDFIDRPWRLSSRDGLGHLLRSPVDLWQAKIRAAQACAAACKAVGQPVAWIRFEDFVADPAASLGGALRALDLPDGGLDPLPRSTKRDGRTQAQIAADVAAFDPVAVMGEAACARIAARLSPALCVEFGYRHSVTEAVLQRHAAE</sequence>
<proteinExistence type="predicted"/>
<evidence type="ECO:0008006" key="3">
    <source>
        <dbReference type="Google" id="ProtNLM"/>
    </source>
</evidence>